<reference evidence="1" key="2">
    <citation type="submission" date="2021-03" db="UniProtKB">
        <authorList>
            <consortium name="EnsemblPlants"/>
        </authorList>
    </citation>
    <scope>IDENTIFICATION</scope>
</reference>
<sequence>MASSSLTVSEIEGRWVEISLEEEDEVGISMEWVEKEEVAIDTRWCLFYHEVDMIKVLVGSSWTFDKKQLIIPWLKLGENSRLVKLNHLDLWVHIHDLEPSAPFFGSFCDEDVGGEEKMDLAMVHRDFASLWDWFEAAMELVEVDKLAQVVVETNSLVVIQSIDSDVKMFLAFGLMIQDCKNLLGTLTNVVI</sequence>
<dbReference type="Proteomes" id="UP000596661">
    <property type="component" value="Chromosome 8"/>
</dbReference>
<dbReference type="EnsemblPlants" id="evm.model.08.1232">
    <property type="protein sequence ID" value="cds.evm.model.08.1232"/>
    <property type="gene ID" value="evm.TU.08.1232"/>
</dbReference>
<reference evidence="1" key="1">
    <citation type="submission" date="2018-11" db="EMBL/GenBank/DDBJ databases">
        <authorList>
            <person name="Grassa J C."/>
        </authorList>
    </citation>
    <scope>NUCLEOTIDE SEQUENCE [LARGE SCALE GENOMIC DNA]</scope>
</reference>
<dbReference type="EMBL" id="UZAU01000706">
    <property type="status" value="NOT_ANNOTATED_CDS"/>
    <property type="molecule type" value="Genomic_DNA"/>
</dbReference>
<dbReference type="Gramene" id="evm.model.08.1232">
    <property type="protein sequence ID" value="cds.evm.model.08.1232"/>
    <property type="gene ID" value="evm.TU.08.1232"/>
</dbReference>
<dbReference type="AlphaFoldDB" id="A0A803Q814"/>
<proteinExistence type="predicted"/>
<accession>A0A803Q814</accession>
<evidence type="ECO:0000313" key="1">
    <source>
        <dbReference type="EnsemblPlants" id="cds.evm.model.08.1232"/>
    </source>
</evidence>
<name>A0A803Q814_CANSA</name>
<evidence type="ECO:0000313" key="2">
    <source>
        <dbReference type="Proteomes" id="UP000596661"/>
    </source>
</evidence>
<keyword evidence="2" id="KW-1185">Reference proteome</keyword>
<evidence type="ECO:0008006" key="3">
    <source>
        <dbReference type="Google" id="ProtNLM"/>
    </source>
</evidence>
<protein>
    <recommendedName>
        <fullName evidence="3">DUF4283 domain-containing protein</fullName>
    </recommendedName>
</protein>
<organism evidence="1 2">
    <name type="scientific">Cannabis sativa</name>
    <name type="common">Hemp</name>
    <name type="synonym">Marijuana</name>
    <dbReference type="NCBI Taxonomy" id="3483"/>
    <lineage>
        <taxon>Eukaryota</taxon>
        <taxon>Viridiplantae</taxon>
        <taxon>Streptophyta</taxon>
        <taxon>Embryophyta</taxon>
        <taxon>Tracheophyta</taxon>
        <taxon>Spermatophyta</taxon>
        <taxon>Magnoliopsida</taxon>
        <taxon>eudicotyledons</taxon>
        <taxon>Gunneridae</taxon>
        <taxon>Pentapetalae</taxon>
        <taxon>rosids</taxon>
        <taxon>fabids</taxon>
        <taxon>Rosales</taxon>
        <taxon>Cannabaceae</taxon>
        <taxon>Cannabis</taxon>
    </lineage>
</organism>